<organism evidence="3 4">
    <name type="scientific">Kineococcus glutinatus</name>
    <dbReference type="NCBI Taxonomy" id="1070872"/>
    <lineage>
        <taxon>Bacteria</taxon>
        <taxon>Bacillati</taxon>
        <taxon>Actinomycetota</taxon>
        <taxon>Actinomycetes</taxon>
        <taxon>Kineosporiales</taxon>
        <taxon>Kineosporiaceae</taxon>
        <taxon>Kineococcus</taxon>
    </lineage>
</organism>
<feature type="transmembrane region" description="Helical" evidence="2">
    <location>
        <begin position="34"/>
        <end position="56"/>
    </location>
</feature>
<proteinExistence type="predicted"/>
<dbReference type="RefSeq" id="WP_345711365.1">
    <property type="nucleotide sequence ID" value="NZ_BAABIL010000135.1"/>
</dbReference>
<keyword evidence="2" id="KW-1133">Transmembrane helix</keyword>
<evidence type="ECO:0000256" key="1">
    <source>
        <dbReference type="SAM" id="MobiDB-lite"/>
    </source>
</evidence>
<gene>
    <name evidence="3" type="ORF">GCM10023225_10850</name>
</gene>
<evidence type="ECO:0000313" key="3">
    <source>
        <dbReference type="EMBL" id="GAA4970716.1"/>
    </source>
</evidence>
<dbReference type="EMBL" id="BAABIL010000135">
    <property type="protein sequence ID" value="GAA4970716.1"/>
    <property type="molecule type" value="Genomic_DNA"/>
</dbReference>
<sequence>MSAGSRPPATAQHPAPHPGPRAVHPAVLRRPRALVLLVAAPVVLALVAVAAVPLLAAGGTAAASAELGAVLGTTLAAQLRYHDAHGTYAAETHQLAAGRAGGMVRILRADRTGFCLAAGDAATATVLFVDEGGQVDDDPCG</sequence>
<keyword evidence="2" id="KW-0812">Transmembrane</keyword>
<name>A0ABP9HHC7_9ACTN</name>
<reference evidence="4" key="1">
    <citation type="journal article" date="2019" name="Int. J. Syst. Evol. Microbiol.">
        <title>The Global Catalogue of Microorganisms (GCM) 10K type strain sequencing project: providing services to taxonomists for standard genome sequencing and annotation.</title>
        <authorList>
            <consortium name="The Broad Institute Genomics Platform"/>
            <consortium name="The Broad Institute Genome Sequencing Center for Infectious Disease"/>
            <person name="Wu L."/>
            <person name="Ma J."/>
        </authorList>
    </citation>
    <scope>NUCLEOTIDE SEQUENCE [LARGE SCALE GENOMIC DNA]</scope>
    <source>
        <strain evidence="4">JCM 18126</strain>
    </source>
</reference>
<accession>A0ABP9HHC7</accession>
<evidence type="ECO:0000256" key="2">
    <source>
        <dbReference type="SAM" id="Phobius"/>
    </source>
</evidence>
<keyword evidence="2" id="KW-0472">Membrane</keyword>
<evidence type="ECO:0000313" key="4">
    <source>
        <dbReference type="Proteomes" id="UP001501195"/>
    </source>
</evidence>
<feature type="region of interest" description="Disordered" evidence="1">
    <location>
        <begin position="1"/>
        <end position="23"/>
    </location>
</feature>
<keyword evidence="4" id="KW-1185">Reference proteome</keyword>
<comment type="caution">
    <text evidence="3">The sequence shown here is derived from an EMBL/GenBank/DDBJ whole genome shotgun (WGS) entry which is preliminary data.</text>
</comment>
<protein>
    <submittedName>
        <fullName evidence="3">Uncharacterized protein</fullName>
    </submittedName>
</protein>
<dbReference type="Proteomes" id="UP001501195">
    <property type="component" value="Unassembled WGS sequence"/>
</dbReference>